<dbReference type="InterPro" id="IPR050214">
    <property type="entry name" value="Cys_Synth/Cystath_Beta-Synth"/>
</dbReference>
<evidence type="ECO:0000259" key="5">
    <source>
        <dbReference type="Pfam" id="PF00291"/>
    </source>
</evidence>
<dbReference type="EMBL" id="BAAAHB010000001">
    <property type="protein sequence ID" value="GAA0442537.1"/>
    <property type="molecule type" value="Genomic_DNA"/>
</dbReference>
<accession>A0ABN0ZBK5</accession>
<gene>
    <name evidence="6" type="primary">sbnA_1</name>
    <name evidence="6" type="ORF">GCM10009544_01600</name>
</gene>
<dbReference type="NCBIfam" id="TIGR03945">
    <property type="entry name" value="PLP_SbnA_fam"/>
    <property type="match status" value="1"/>
</dbReference>
<dbReference type="CDD" id="cd01561">
    <property type="entry name" value="CBS_like"/>
    <property type="match status" value="1"/>
</dbReference>
<comment type="subunit">
    <text evidence="2">Homodimer.</text>
</comment>
<dbReference type="PANTHER" id="PTHR10314">
    <property type="entry name" value="CYSTATHIONINE BETA-SYNTHASE"/>
    <property type="match status" value="1"/>
</dbReference>
<keyword evidence="3" id="KW-0808">Transferase</keyword>
<comment type="cofactor">
    <cofactor evidence="1">
        <name>pyridoxal 5'-phosphate</name>
        <dbReference type="ChEBI" id="CHEBI:597326"/>
    </cofactor>
</comment>
<dbReference type="InterPro" id="IPR023927">
    <property type="entry name" value="SbnA"/>
</dbReference>
<evidence type="ECO:0000256" key="2">
    <source>
        <dbReference type="ARBA" id="ARBA00011738"/>
    </source>
</evidence>
<dbReference type="Proteomes" id="UP001499895">
    <property type="component" value="Unassembled WGS sequence"/>
</dbReference>
<proteinExistence type="predicted"/>
<comment type="caution">
    <text evidence="6">The sequence shown here is derived from an EMBL/GenBank/DDBJ whole genome shotgun (WGS) entry which is preliminary data.</text>
</comment>
<protein>
    <submittedName>
        <fullName evidence="6">2,3-diaminopropionate biosynthesis protein SbnA</fullName>
    </submittedName>
</protein>
<evidence type="ECO:0000313" key="6">
    <source>
        <dbReference type="EMBL" id="GAA0442537.1"/>
    </source>
</evidence>
<name>A0ABN0ZBK5_9ACTN</name>
<sequence length="341" mass="36320">MSISSPHEMTDSDLFVDLSPMLGHALQMKCEGLNLGGSIKLRAAASMVAAAERSHLLREDSVLVESSSGNLGVALSVIAAGKGLRFTCVTDARCNKTTAATMRALGAELLVVDEPDPEGGYLKARLDRVRALCAQDDRYVWLNQYTNPANWGAHYEVTAPAILKHLPDVDVLFVGVGTGGTAMGCARYFRDSGSRARLVAVDAVGSVTFGAAPRPRLIPGLGAGVLPPLFDAEAFDDLVQVSELDTVRLCRTLASHGMLFGGSTGTVVAGALQWLERYDPSRTLSSVCISPDMGDRYLTTIYDDRWALDNFGPEALRPLQPLHPIGPVQLVRSNTGAPNLG</sequence>
<feature type="domain" description="Tryptophan synthase beta chain-like PALP" evidence="5">
    <location>
        <begin position="18"/>
        <end position="285"/>
    </location>
</feature>
<evidence type="ECO:0000313" key="7">
    <source>
        <dbReference type="Proteomes" id="UP001499895"/>
    </source>
</evidence>
<evidence type="ECO:0000256" key="3">
    <source>
        <dbReference type="ARBA" id="ARBA00022679"/>
    </source>
</evidence>
<reference evidence="6 7" key="1">
    <citation type="journal article" date="2019" name="Int. J. Syst. Evol. Microbiol.">
        <title>The Global Catalogue of Microorganisms (GCM) 10K type strain sequencing project: providing services to taxonomists for standard genome sequencing and annotation.</title>
        <authorList>
            <consortium name="The Broad Institute Genomics Platform"/>
            <consortium name="The Broad Institute Genome Sequencing Center for Infectious Disease"/>
            <person name="Wu L."/>
            <person name="Ma J."/>
        </authorList>
    </citation>
    <scope>NUCLEOTIDE SEQUENCE [LARGE SCALE GENOMIC DNA]</scope>
    <source>
        <strain evidence="6 7">JCM 10649</strain>
    </source>
</reference>
<keyword evidence="4" id="KW-0663">Pyridoxal phosphate</keyword>
<dbReference type="Gene3D" id="3.40.50.1100">
    <property type="match status" value="2"/>
</dbReference>
<dbReference type="Pfam" id="PF00291">
    <property type="entry name" value="PALP"/>
    <property type="match status" value="1"/>
</dbReference>
<evidence type="ECO:0000256" key="1">
    <source>
        <dbReference type="ARBA" id="ARBA00001933"/>
    </source>
</evidence>
<keyword evidence="7" id="KW-1185">Reference proteome</keyword>
<dbReference type="SUPFAM" id="SSF53686">
    <property type="entry name" value="Tryptophan synthase beta subunit-like PLP-dependent enzymes"/>
    <property type="match status" value="1"/>
</dbReference>
<dbReference type="InterPro" id="IPR001926">
    <property type="entry name" value="TrpB-like_PALP"/>
</dbReference>
<evidence type="ECO:0000256" key="4">
    <source>
        <dbReference type="ARBA" id="ARBA00022898"/>
    </source>
</evidence>
<organism evidence="6 7">
    <name type="scientific">Streptomyces stramineus</name>
    <dbReference type="NCBI Taxonomy" id="173861"/>
    <lineage>
        <taxon>Bacteria</taxon>
        <taxon>Bacillati</taxon>
        <taxon>Actinomycetota</taxon>
        <taxon>Actinomycetes</taxon>
        <taxon>Kitasatosporales</taxon>
        <taxon>Streptomycetaceae</taxon>
        <taxon>Streptomyces</taxon>
    </lineage>
</organism>
<dbReference type="InterPro" id="IPR036052">
    <property type="entry name" value="TrpB-like_PALP_sf"/>
</dbReference>
<dbReference type="RefSeq" id="WP_344083781.1">
    <property type="nucleotide sequence ID" value="NZ_BAAAHB010000001.1"/>
</dbReference>